<evidence type="ECO:0000313" key="1">
    <source>
        <dbReference type="EMBL" id="GJT35926.1"/>
    </source>
</evidence>
<reference evidence="1" key="2">
    <citation type="submission" date="2022-01" db="EMBL/GenBank/DDBJ databases">
        <authorList>
            <person name="Yamashiro T."/>
            <person name="Shiraishi A."/>
            <person name="Satake H."/>
            <person name="Nakayama K."/>
        </authorList>
    </citation>
    <scope>NUCLEOTIDE SEQUENCE</scope>
</reference>
<sequence>MITFDTQNLWFEDDNRLGVFYRQWVGKDEERVAVYGDFADFKKKVNSLKLRFLHNAEKEDIKQGSPEGFFAKWVDFDDSNTYPTEQDLLFRISYLQQHYVLNLDREIVASTRERDLMAFLQSDEIWGPFYHGPVEDRVASRQTLADKTTTFGTFTEDKGKLTLSILFLLHHDNQVPPEAIAKAHAAWVKGQKEDFAVLMYVEKFHTLRAEEGQSVSSHVLEDEATLTTLEQLLQTKTSSTPKKDNPAKDAICTNVVKLGTGNRKLSRYLRRV</sequence>
<gene>
    <name evidence="1" type="ORF">Tco_0926345</name>
</gene>
<protein>
    <submittedName>
        <fullName evidence="1">Uncharacterized protein</fullName>
    </submittedName>
</protein>
<dbReference type="EMBL" id="BQNB010015092">
    <property type="protein sequence ID" value="GJT35926.1"/>
    <property type="molecule type" value="Genomic_DNA"/>
</dbReference>
<evidence type="ECO:0000313" key="2">
    <source>
        <dbReference type="Proteomes" id="UP001151760"/>
    </source>
</evidence>
<proteinExistence type="predicted"/>
<keyword evidence="2" id="KW-1185">Reference proteome</keyword>
<organism evidence="1 2">
    <name type="scientific">Tanacetum coccineum</name>
    <dbReference type="NCBI Taxonomy" id="301880"/>
    <lineage>
        <taxon>Eukaryota</taxon>
        <taxon>Viridiplantae</taxon>
        <taxon>Streptophyta</taxon>
        <taxon>Embryophyta</taxon>
        <taxon>Tracheophyta</taxon>
        <taxon>Spermatophyta</taxon>
        <taxon>Magnoliopsida</taxon>
        <taxon>eudicotyledons</taxon>
        <taxon>Gunneridae</taxon>
        <taxon>Pentapetalae</taxon>
        <taxon>asterids</taxon>
        <taxon>campanulids</taxon>
        <taxon>Asterales</taxon>
        <taxon>Asteraceae</taxon>
        <taxon>Asteroideae</taxon>
        <taxon>Anthemideae</taxon>
        <taxon>Anthemidinae</taxon>
        <taxon>Tanacetum</taxon>
    </lineage>
</organism>
<dbReference type="Proteomes" id="UP001151760">
    <property type="component" value="Unassembled WGS sequence"/>
</dbReference>
<comment type="caution">
    <text evidence="1">The sequence shown here is derived from an EMBL/GenBank/DDBJ whole genome shotgun (WGS) entry which is preliminary data.</text>
</comment>
<name>A0ABQ5DCH3_9ASTR</name>
<reference evidence="1" key="1">
    <citation type="journal article" date="2022" name="Int. J. Mol. Sci.">
        <title>Draft Genome of Tanacetum Coccineum: Genomic Comparison of Closely Related Tanacetum-Family Plants.</title>
        <authorList>
            <person name="Yamashiro T."/>
            <person name="Shiraishi A."/>
            <person name="Nakayama K."/>
            <person name="Satake H."/>
        </authorList>
    </citation>
    <scope>NUCLEOTIDE SEQUENCE</scope>
</reference>
<accession>A0ABQ5DCH3</accession>